<dbReference type="GO" id="GO:0000166">
    <property type="term" value="F:nucleotide binding"/>
    <property type="evidence" value="ECO:0007669"/>
    <property type="project" value="InterPro"/>
</dbReference>
<feature type="domain" description="Gfo/Idh/MocA-like oxidoreductase N-terminal" evidence="1">
    <location>
        <begin position="4"/>
        <end position="121"/>
    </location>
</feature>
<accession>A0A1V5SSC8</accession>
<dbReference type="AlphaFoldDB" id="A0A1V5SSC8"/>
<dbReference type="SUPFAM" id="SSF55347">
    <property type="entry name" value="Glyceraldehyde-3-phosphate dehydrogenase-like, C-terminal domain"/>
    <property type="match status" value="1"/>
</dbReference>
<organism evidence="3">
    <name type="scientific">Candidatus Atribacter allofermentans</name>
    <dbReference type="NCBI Taxonomy" id="1852833"/>
    <lineage>
        <taxon>Bacteria</taxon>
        <taxon>Pseudomonadati</taxon>
        <taxon>Atribacterota</taxon>
        <taxon>Atribacteria</taxon>
        <taxon>Atribacterales</taxon>
        <taxon>Atribacteraceae</taxon>
        <taxon>Atribacter</taxon>
    </lineage>
</organism>
<dbReference type="EMBL" id="MWBQ01000096">
    <property type="protein sequence ID" value="OQA57153.1"/>
    <property type="molecule type" value="Genomic_DNA"/>
</dbReference>
<dbReference type="PANTHER" id="PTHR43377">
    <property type="entry name" value="BILIVERDIN REDUCTASE A"/>
    <property type="match status" value="1"/>
</dbReference>
<dbReference type="Proteomes" id="UP000485569">
    <property type="component" value="Unassembled WGS sequence"/>
</dbReference>
<dbReference type="Gene3D" id="3.30.360.10">
    <property type="entry name" value="Dihydrodipicolinate Reductase, domain 2"/>
    <property type="match status" value="1"/>
</dbReference>
<dbReference type="GO" id="GO:0016491">
    <property type="term" value="F:oxidoreductase activity"/>
    <property type="evidence" value="ECO:0007669"/>
    <property type="project" value="UniProtKB-KW"/>
</dbReference>
<evidence type="ECO:0000259" key="2">
    <source>
        <dbReference type="Pfam" id="PF22725"/>
    </source>
</evidence>
<dbReference type="SUPFAM" id="SSF51735">
    <property type="entry name" value="NAD(P)-binding Rossmann-fold domains"/>
    <property type="match status" value="1"/>
</dbReference>
<dbReference type="InterPro" id="IPR055170">
    <property type="entry name" value="GFO_IDH_MocA-like_dom"/>
</dbReference>
<dbReference type="InterPro" id="IPR036291">
    <property type="entry name" value="NAD(P)-bd_dom_sf"/>
</dbReference>
<dbReference type="InterPro" id="IPR051450">
    <property type="entry name" value="Gfo/Idh/MocA_Oxidoreductases"/>
</dbReference>
<comment type="caution">
    <text evidence="3">The sequence shown here is derived from an EMBL/GenBank/DDBJ whole genome shotgun (WGS) entry which is preliminary data.</text>
</comment>
<evidence type="ECO:0000259" key="1">
    <source>
        <dbReference type="Pfam" id="PF01408"/>
    </source>
</evidence>
<evidence type="ECO:0000313" key="3">
    <source>
        <dbReference type="EMBL" id="OQA57153.1"/>
    </source>
</evidence>
<dbReference type="PANTHER" id="PTHR43377:SF1">
    <property type="entry name" value="BILIVERDIN REDUCTASE A"/>
    <property type="match status" value="1"/>
</dbReference>
<dbReference type="Pfam" id="PF22725">
    <property type="entry name" value="GFO_IDH_MocA_C3"/>
    <property type="match status" value="1"/>
</dbReference>
<dbReference type="InterPro" id="IPR000683">
    <property type="entry name" value="Gfo/Idh/MocA-like_OxRdtase_N"/>
</dbReference>
<dbReference type="Pfam" id="PF01408">
    <property type="entry name" value="GFO_IDH_MocA"/>
    <property type="match status" value="1"/>
</dbReference>
<dbReference type="EC" id="1.-.-.-" evidence="3"/>
<name>A0A1V5SSC8_9BACT</name>
<reference evidence="3" key="1">
    <citation type="submission" date="2017-02" db="EMBL/GenBank/DDBJ databases">
        <title>Delving into the versatile metabolic prowess of the omnipresent phylum Bacteroidetes.</title>
        <authorList>
            <person name="Nobu M.K."/>
            <person name="Mei R."/>
            <person name="Narihiro T."/>
            <person name="Kuroda K."/>
            <person name="Liu W.-T."/>
        </authorList>
    </citation>
    <scope>NUCLEOTIDE SEQUENCE</scope>
    <source>
        <strain evidence="3">ADurb.Bin276</strain>
    </source>
</reference>
<protein>
    <submittedName>
        <fullName evidence="3">Putative oxidoreductase YhhX</fullName>
        <ecNumber evidence="3">1.-.-.-</ecNumber>
    </submittedName>
</protein>
<keyword evidence="3" id="KW-0560">Oxidoreductase</keyword>
<sequence>MERIKAAVIGAGIFGDTHCRVYSESPIVDLAWVCDQDQERAKQAAKKYNCNFTTDLQEITNDPSISIVSVATPDFAHRDISLKVIEAGKNLIVEKPLATNVEDAQAITDAVKRKGVKFMTDFQNRWNAPFIQAKQNLESGKYGEPVSAYIRLANSIMITKWLSWSAKSGPQWFLGPHIVDLVCWLYNQKPIKVFATGKRKVLKSIGYDTYDALQAQIIFKDSFATIDTSWIVPKNWPSLDFRMDILTTNGKMELEPTFNGISMCADEGYQIPFIGGRQDGFDRMFGFFKEPILHFIDHVVKDIPCLVGVEDGLINTKIVVAIEKSIESGKIIELNL</sequence>
<gene>
    <name evidence="3" type="primary">yhhX</name>
    <name evidence="3" type="ORF">BWY41_01350</name>
</gene>
<dbReference type="Gene3D" id="3.40.50.720">
    <property type="entry name" value="NAD(P)-binding Rossmann-like Domain"/>
    <property type="match status" value="1"/>
</dbReference>
<proteinExistence type="predicted"/>
<feature type="domain" description="GFO/IDH/MocA-like oxidoreductase" evidence="2">
    <location>
        <begin position="130"/>
        <end position="252"/>
    </location>
</feature>